<dbReference type="Gene3D" id="3.30.40.10">
    <property type="entry name" value="Zinc/RING finger domain, C3HC4 (zinc finger)"/>
    <property type="match status" value="1"/>
</dbReference>
<dbReference type="SUPFAM" id="SSF57850">
    <property type="entry name" value="RING/U-box"/>
    <property type="match status" value="1"/>
</dbReference>
<reference evidence="2" key="1">
    <citation type="journal article" date="2020" name="Nature">
        <title>Giant virus diversity and host interactions through global metagenomics.</title>
        <authorList>
            <person name="Schulz F."/>
            <person name="Roux S."/>
            <person name="Paez-Espino D."/>
            <person name="Jungbluth S."/>
            <person name="Walsh D.A."/>
            <person name="Denef V.J."/>
            <person name="McMahon K.D."/>
            <person name="Konstantinidis K.T."/>
            <person name="Eloe-Fadrosh E.A."/>
            <person name="Kyrpides N.C."/>
            <person name="Woyke T."/>
        </authorList>
    </citation>
    <scope>NUCLEOTIDE SEQUENCE</scope>
    <source>
        <strain evidence="2">GVMAG-M-3300020192-26</strain>
    </source>
</reference>
<feature type="domain" description="RING-type" evidence="1">
    <location>
        <begin position="94"/>
        <end position="145"/>
    </location>
</feature>
<accession>A0A6C0CBT3</accession>
<dbReference type="EMBL" id="MN739364">
    <property type="protein sequence ID" value="QHT01129.1"/>
    <property type="molecule type" value="Genomic_DNA"/>
</dbReference>
<protein>
    <recommendedName>
        <fullName evidence="1">RING-type domain-containing protein</fullName>
    </recommendedName>
</protein>
<dbReference type="PROSITE" id="PS50089">
    <property type="entry name" value="ZF_RING_2"/>
    <property type="match status" value="1"/>
</dbReference>
<proteinExistence type="predicted"/>
<evidence type="ECO:0000313" key="2">
    <source>
        <dbReference type="EMBL" id="QHT01129.1"/>
    </source>
</evidence>
<dbReference type="InterPro" id="IPR001841">
    <property type="entry name" value="Znf_RING"/>
</dbReference>
<organism evidence="2">
    <name type="scientific">viral metagenome</name>
    <dbReference type="NCBI Taxonomy" id="1070528"/>
    <lineage>
        <taxon>unclassified sequences</taxon>
        <taxon>metagenomes</taxon>
        <taxon>organismal metagenomes</taxon>
    </lineage>
</organism>
<evidence type="ECO:0000259" key="1">
    <source>
        <dbReference type="PROSITE" id="PS50089"/>
    </source>
</evidence>
<dbReference type="InterPro" id="IPR013083">
    <property type="entry name" value="Znf_RING/FYVE/PHD"/>
</dbReference>
<sequence>MDTSRNESIKRCIYNFCDYMVKNPHCDKDQFPTCIYWLKMAEPKYGCFELSRIRKQMLKIVPGEFKTAILATHISSDYILLAKLSINGNYKANCPICSGEEIRDVNYYFPHNVFPCGHSICDDTCFNLFKKTNNVNNPFPCPICRQQVTRIFDSEKVKMDQEFYDSFITDDLVFRILYF</sequence>
<name>A0A6C0CBT3_9ZZZZ</name>
<dbReference type="AlphaFoldDB" id="A0A6C0CBT3"/>